<dbReference type="GO" id="GO:0046872">
    <property type="term" value="F:metal ion binding"/>
    <property type="evidence" value="ECO:0007669"/>
    <property type="project" value="UniProtKB-KW"/>
</dbReference>
<feature type="region of interest" description="Disordered" evidence="11">
    <location>
        <begin position="1401"/>
        <end position="1431"/>
    </location>
</feature>
<keyword evidence="1 10" id="KW-0728">SH3 domain</keyword>
<feature type="compositionally biased region" description="Basic and acidic residues" evidence="11">
    <location>
        <begin position="251"/>
        <end position="272"/>
    </location>
</feature>
<dbReference type="PANTHER" id="PTHR13865:SF28">
    <property type="entry name" value="POLYCHAETOID, ISOFORM O"/>
    <property type="match status" value="1"/>
</dbReference>
<keyword evidence="16" id="KW-1185">Reference proteome</keyword>
<feature type="compositionally biased region" description="Low complexity" evidence="11">
    <location>
        <begin position="421"/>
        <end position="431"/>
    </location>
</feature>
<dbReference type="Proteomes" id="UP000549394">
    <property type="component" value="Unassembled WGS sequence"/>
</dbReference>
<dbReference type="PANTHER" id="PTHR13865">
    <property type="entry name" value="TIGHT JUNCTION PROTEIN"/>
    <property type="match status" value="1"/>
</dbReference>
<evidence type="ECO:0000256" key="4">
    <source>
        <dbReference type="ARBA" id="ARBA00022833"/>
    </source>
</evidence>
<dbReference type="Pfam" id="PF07653">
    <property type="entry name" value="SH3_2"/>
    <property type="match status" value="1"/>
</dbReference>
<feature type="compositionally biased region" description="Low complexity" evidence="11">
    <location>
        <begin position="1405"/>
        <end position="1425"/>
    </location>
</feature>
<dbReference type="CDD" id="cd09326">
    <property type="entry name" value="LIM_CRP_like"/>
    <property type="match status" value="1"/>
</dbReference>
<feature type="domain" description="SH3" evidence="12">
    <location>
        <begin position="625"/>
        <end position="693"/>
    </location>
</feature>
<dbReference type="InterPro" id="IPR041489">
    <property type="entry name" value="PDZ_6"/>
</dbReference>
<evidence type="ECO:0000256" key="7">
    <source>
        <dbReference type="ARBA" id="ARBA00055254"/>
    </source>
</evidence>
<dbReference type="InterPro" id="IPR036028">
    <property type="entry name" value="SH3-like_dom_sf"/>
</dbReference>
<keyword evidence="2" id="KW-0488">Methylation</keyword>
<protein>
    <recommendedName>
        <fullName evidence="8">Cysteine-rich protein 1</fullName>
    </recommendedName>
</protein>
<organism evidence="15 16">
    <name type="scientific">Dimorphilus gyrociliatus</name>
    <dbReference type="NCBI Taxonomy" id="2664684"/>
    <lineage>
        <taxon>Eukaryota</taxon>
        <taxon>Metazoa</taxon>
        <taxon>Spiralia</taxon>
        <taxon>Lophotrochozoa</taxon>
        <taxon>Annelida</taxon>
        <taxon>Polychaeta</taxon>
        <taxon>Polychaeta incertae sedis</taxon>
        <taxon>Dinophilidae</taxon>
        <taxon>Dimorphilus</taxon>
    </lineage>
</organism>
<reference evidence="15 16" key="1">
    <citation type="submission" date="2020-08" db="EMBL/GenBank/DDBJ databases">
        <authorList>
            <person name="Hejnol A."/>
        </authorList>
    </citation>
    <scope>NUCLEOTIDE SEQUENCE [LARGE SCALE GENOMIC DNA]</scope>
</reference>
<feature type="region of interest" description="Disordered" evidence="11">
    <location>
        <begin position="904"/>
        <end position="924"/>
    </location>
</feature>
<accession>A0A7I8V7S3</accession>
<dbReference type="InterPro" id="IPR036034">
    <property type="entry name" value="PDZ_sf"/>
</dbReference>
<evidence type="ECO:0000259" key="12">
    <source>
        <dbReference type="PROSITE" id="PS50002"/>
    </source>
</evidence>
<dbReference type="GO" id="GO:0050839">
    <property type="term" value="F:cell adhesion molecule binding"/>
    <property type="evidence" value="ECO:0007669"/>
    <property type="project" value="TreeGrafter"/>
</dbReference>
<evidence type="ECO:0000256" key="5">
    <source>
        <dbReference type="ARBA" id="ARBA00022990"/>
    </source>
</evidence>
<dbReference type="PROSITE" id="PS00478">
    <property type="entry name" value="LIM_DOMAIN_1"/>
    <property type="match status" value="1"/>
</dbReference>
<evidence type="ECO:0000313" key="15">
    <source>
        <dbReference type="EMBL" id="CAD5112289.1"/>
    </source>
</evidence>
<evidence type="ECO:0000256" key="2">
    <source>
        <dbReference type="ARBA" id="ARBA00022481"/>
    </source>
</evidence>
<feature type="region of interest" description="Disordered" evidence="11">
    <location>
        <begin position="937"/>
        <end position="976"/>
    </location>
</feature>
<dbReference type="SMART" id="SM00228">
    <property type="entry name" value="PDZ"/>
    <property type="match status" value="1"/>
</dbReference>
<feature type="domain" description="LIM zinc-binding" evidence="13">
    <location>
        <begin position="1323"/>
        <end position="1383"/>
    </location>
</feature>
<feature type="compositionally biased region" description="Low complexity" evidence="11">
    <location>
        <begin position="442"/>
        <end position="457"/>
    </location>
</feature>
<dbReference type="Pfam" id="PF00412">
    <property type="entry name" value="LIM"/>
    <property type="match status" value="1"/>
</dbReference>
<dbReference type="InterPro" id="IPR001478">
    <property type="entry name" value="PDZ"/>
</dbReference>
<keyword evidence="5" id="KW-0007">Acetylation</keyword>
<evidence type="ECO:0000256" key="11">
    <source>
        <dbReference type="SAM" id="MobiDB-lite"/>
    </source>
</evidence>
<dbReference type="PROSITE" id="PS50106">
    <property type="entry name" value="PDZ"/>
    <property type="match status" value="1"/>
</dbReference>
<feature type="compositionally biased region" description="Polar residues" evidence="11">
    <location>
        <begin position="1152"/>
        <end position="1165"/>
    </location>
</feature>
<evidence type="ECO:0000259" key="13">
    <source>
        <dbReference type="PROSITE" id="PS50023"/>
    </source>
</evidence>
<dbReference type="SUPFAM" id="SSF50156">
    <property type="entry name" value="PDZ domain-like"/>
    <property type="match status" value="1"/>
</dbReference>
<sequence>MWPMSGDKCLLAGPRYDEGYLRPLGSRNRIAESVISHSQAPSVFESVSQVGADYRHYDDNRQRRYHVREDVNEGGRFRPRAQSEDTLGELPKKFQEEENVARMNEMNNLKSQNIEDDACSNNSDETFSTELIDRKLQKGGVQVIQMNPSGQLSRTTVQSVQQPQPVQQPPQPQQVVQNPPQIVKGELVPPNQAYVPKEKLARQISSEEPKSPITVVRNVPEEEPEERPVRHQQPPQPQVDQSPAYENINNPKRDKQYSKVDNWLRDQEENGPKGEGSPKPAAPPKPAPRRTAPITTTAPKPKPPIAAKPVLNSPARNAKNAHREIQAPVEQPRHPAVSHLQTSTDNMSVSSDDTCADLEHQTAAQFEKSAENNFIVRMADGQLRDINHLQSQPQQHTIHERTRPAKTPSPTYQEEPKRPYQSQPQQQFQQQLPRKTPSPELQQKQQQQQQQYYQQTQESDDTRYYREQSNQPNVQQHFTQPQQMQQSPRFNKQRPQVPQRSSSLSSLSGNGELEHDRSRNGTRRISERDDRLQRDVEWGPIGRVIVSVVGGNACGVFVRKAEIEAAEAGLREGDEILAVNDKRVKGVSTLEDVCMMLSAAQNIITKLTVAHKREAYESVLRSTGGDNFYVRANFSVEKPSQGELHIKSGDIFHVTDTMPGGEFGAWRATKENGASTETLPGFIPNNSRAEQIALTQKLSERKTRPTERMGFIRRSIRKSKSADRSHKDKISEPEITERPVAYERVTEIVARVPRPVILLGPFAGAVRQMLLNDPKFGEADGPVEMEDCNPSLLPIRSCMAKQKHCVLILTPKSTKYLIEETDVQPIVIFLKVTKQLAKPLKAKLAPKLEKKPGQIYDESVGFEKKFSTLFSDIVEYLPSVDQFLNFLNQAISKKQQEKKWVRVDELPKDDSDSSMLDRTHDESSMDYDARLMKKSQSFAHPEEEARSTPTRSYSSSNVLEDSRKETAVAYEQSSTQQRMIQDSMMIARQQQQQQAAMQQMRQQQVQQDQLRHIQPVAASGEGDIIGYVSKPNARPQFPTTNVRPYRNQHPQQMHQPQMQQHQPQMLQHQPQMQQHQPQMQQHQPQMQQHQPQMQQHQPQMQQHQPQMQQHQPQMQQHQPQMQQHQPQMQQHQPQMQQHQPQMQEHQPQMQQNYPSHGPSQTQTSNQPHRMMQPPPQPPQHPQQFRPRMNQQTQDIQARYRQTRPQMAPVGGPTQVVMYLQKTSNLDQLLSVPDVRKAFTSTRSRKPLEDLTIRCALSVLLSSTTLTDHEDEVYCRSCYNKNFGASGFGYGLTTSFKRDESQANNRTRKTSVEAKIDINYDNPDNCPKCGKKVFFAEQVQALRRKFHKLCFKCSVCNKLLQPGACSEHDENLYCKNCYGKNFGPKGFRSFVVNTEDTTSALSAPFNNNGPASGNGNGNIIESSNGNNNGGAGVHPVNQGREFEDELTFDLSKNLCEEDDEILEEKGFTVAGSTKLYSAHEYD</sequence>
<evidence type="ECO:0000256" key="1">
    <source>
        <dbReference type="ARBA" id="ARBA00022443"/>
    </source>
</evidence>
<feature type="compositionally biased region" description="Polar residues" evidence="11">
    <location>
        <begin position="487"/>
        <end position="500"/>
    </location>
</feature>
<evidence type="ECO:0000256" key="6">
    <source>
        <dbReference type="ARBA" id="ARBA00023038"/>
    </source>
</evidence>
<dbReference type="GO" id="GO:0005886">
    <property type="term" value="C:plasma membrane"/>
    <property type="evidence" value="ECO:0007669"/>
    <property type="project" value="TreeGrafter"/>
</dbReference>
<feature type="region of interest" description="Disordered" evidence="11">
    <location>
        <begin position="199"/>
        <end position="352"/>
    </location>
</feature>
<feature type="compositionally biased region" description="Low complexity" evidence="11">
    <location>
        <begin position="475"/>
        <end position="486"/>
    </location>
</feature>
<dbReference type="OrthoDB" id="8062037at2759"/>
<dbReference type="Gene3D" id="2.30.42.10">
    <property type="match status" value="1"/>
</dbReference>
<dbReference type="EMBL" id="CAJFCJ010000002">
    <property type="protein sequence ID" value="CAD5112289.1"/>
    <property type="molecule type" value="Genomic_DNA"/>
</dbReference>
<evidence type="ECO:0000256" key="8">
    <source>
        <dbReference type="ARBA" id="ARBA00072537"/>
    </source>
</evidence>
<dbReference type="InterPro" id="IPR027417">
    <property type="entry name" value="P-loop_NTPase"/>
</dbReference>
<dbReference type="SMART" id="SM00132">
    <property type="entry name" value="LIM"/>
    <property type="match status" value="1"/>
</dbReference>
<feature type="region of interest" description="Disordered" evidence="11">
    <location>
        <begin position="385"/>
        <end position="531"/>
    </location>
</feature>
<dbReference type="Pfam" id="PF17820">
    <property type="entry name" value="PDZ_6"/>
    <property type="match status" value="1"/>
</dbReference>
<evidence type="ECO:0000256" key="3">
    <source>
        <dbReference type="ARBA" id="ARBA00022723"/>
    </source>
</evidence>
<dbReference type="GO" id="GO:0005923">
    <property type="term" value="C:bicellular tight junction"/>
    <property type="evidence" value="ECO:0007669"/>
    <property type="project" value="TreeGrafter"/>
</dbReference>
<evidence type="ECO:0000256" key="9">
    <source>
        <dbReference type="PROSITE-ProRule" id="PRU00125"/>
    </source>
</evidence>
<feature type="compositionally biased region" description="Low complexity" evidence="11">
    <location>
        <begin position="1048"/>
        <end position="1151"/>
    </location>
</feature>
<comment type="function">
    <text evidence="7">Seems to have a role in zinc absorption and may function as an intracellular zinc transport protein.</text>
</comment>
<dbReference type="PROSITE" id="PS50023">
    <property type="entry name" value="LIM_DOMAIN_2"/>
    <property type="match status" value="1"/>
</dbReference>
<evidence type="ECO:0000259" key="14">
    <source>
        <dbReference type="PROSITE" id="PS50106"/>
    </source>
</evidence>
<gene>
    <name evidence="15" type="ORF">DGYR_LOCUS1465</name>
</gene>
<dbReference type="SUPFAM" id="SSF50044">
    <property type="entry name" value="SH3-domain"/>
    <property type="match status" value="1"/>
</dbReference>
<feature type="region of interest" description="Disordered" evidence="11">
    <location>
        <begin position="1045"/>
        <end position="1192"/>
    </location>
</feature>
<keyword evidence="6 9" id="KW-0440">LIM domain</keyword>
<dbReference type="InterPro" id="IPR001781">
    <property type="entry name" value="Znf_LIM"/>
</dbReference>
<feature type="compositionally biased region" description="Basic and acidic residues" evidence="11">
    <location>
        <begin position="199"/>
        <end position="210"/>
    </location>
</feature>
<feature type="compositionally biased region" description="Basic and acidic residues" evidence="11">
    <location>
        <begin position="512"/>
        <end position="531"/>
    </location>
</feature>
<feature type="compositionally biased region" description="Polar residues" evidence="11">
    <location>
        <begin position="947"/>
        <end position="959"/>
    </location>
</feature>
<dbReference type="GO" id="GO:0045216">
    <property type="term" value="P:cell-cell junction organization"/>
    <property type="evidence" value="ECO:0007669"/>
    <property type="project" value="TreeGrafter"/>
</dbReference>
<feature type="domain" description="PDZ" evidence="14">
    <location>
        <begin position="546"/>
        <end position="611"/>
    </location>
</feature>
<dbReference type="GO" id="GO:0098609">
    <property type="term" value="P:cell-cell adhesion"/>
    <property type="evidence" value="ECO:0007669"/>
    <property type="project" value="TreeGrafter"/>
</dbReference>
<keyword evidence="4 9" id="KW-0862">Zinc</keyword>
<proteinExistence type="predicted"/>
<dbReference type="SUPFAM" id="SSF57716">
    <property type="entry name" value="Glucocorticoid receptor-like (DNA-binding domain)"/>
    <property type="match status" value="3"/>
</dbReference>
<dbReference type="FunFam" id="2.10.110.10:FF:000054">
    <property type="entry name" value="Cysteine-rich protein 1"/>
    <property type="match status" value="1"/>
</dbReference>
<evidence type="ECO:0000256" key="10">
    <source>
        <dbReference type="PROSITE-ProRule" id="PRU00192"/>
    </source>
</evidence>
<dbReference type="GO" id="GO:0150105">
    <property type="term" value="P:protein localization to cell-cell junction"/>
    <property type="evidence" value="ECO:0007669"/>
    <property type="project" value="TreeGrafter"/>
</dbReference>
<feature type="compositionally biased region" description="Polar residues" evidence="11">
    <location>
        <begin position="339"/>
        <end position="352"/>
    </location>
</feature>
<dbReference type="Gene3D" id="3.40.50.300">
    <property type="entry name" value="P-loop containing nucleotide triphosphate hydrolases"/>
    <property type="match status" value="1"/>
</dbReference>
<dbReference type="InterPro" id="IPR001452">
    <property type="entry name" value="SH3_domain"/>
</dbReference>
<name>A0A7I8V7S3_9ANNE</name>
<feature type="region of interest" description="Disordered" evidence="11">
    <location>
        <begin position="152"/>
        <end position="176"/>
    </location>
</feature>
<keyword evidence="3 9" id="KW-0479">Metal-binding</keyword>
<dbReference type="PROSITE" id="PS50002">
    <property type="entry name" value="SH3"/>
    <property type="match status" value="1"/>
</dbReference>
<feature type="compositionally biased region" description="Low complexity" evidence="11">
    <location>
        <begin position="289"/>
        <end position="299"/>
    </location>
</feature>
<dbReference type="Gene3D" id="2.10.110.10">
    <property type="entry name" value="Cysteine Rich Protein"/>
    <property type="match status" value="1"/>
</dbReference>
<dbReference type="Gene3D" id="2.30.30.40">
    <property type="entry name" value="SH3 Domains"/>
    <property type="match status" value="1"/>
</dbReference>
<evidence type="ECO:0000313" key="16">
    <source>
        <dbReference type="Proteomes" id="UP000549394"/>
    </source>
</evidence>
<comment type="caution">
    <text evidence="15">The sequence shown here is derived from an EMBL/GenBank/DDBJ whole genome shotgun (WGS) entry which is preliminary data.</text>
</comment>